<keyword evidence="3" id="KW-1185">Reference proteome</keyword>
<feature type="region of interest" description="Disordered" evidence="1">
    <location>
        <begin position="288"/>
        <end position="307"/>
    </location>
</feature>
<evidence type="ECO:0000313" key="3">
    <source>
        <dbReference type="Proteomes" id="UP001221757"/>
    </source>
</evidence>
<organism evidence="2 3">
    <name type="scientific">Mycena rosella</name>
    <name type="common">Pink bonnet</name>
    <name type="synonym">Agaricus rosellus</name>
    <dbReference type="NCBI Taxonomy" id="1033263"/>
    <lineage>
        <taxon>Eukaryota</taxon>
        <taxon>Fungi</taxon>
        <taxon>Dikarya</taxon>
        <taxon>Basidiomycota</taxon>
        <taxon>Agaricomycotina</taxon>
        <taxon>Agaricomycetes</taxon>
        <taxon>Agaricomycetidae</taxon>
        <taxon>Agaricales</taxon>
        <taxon>Marasmiineae</taxon>
        <taxon>Mycenaceae</taxon>
        <taxon>Mycena</taxon>
    </lineage>
</organism>
<feature type="compositionally biased region" description="Low complexity" evidence="1">
    <location>
        <begin position="76"/>
        <end position="95"/>
    </location>
</feature>
<dbReference type="Proteomes" id="UP001221757">
    <property type="component" value="Unassembled WGS sequence"/>
</dbReference>
<protein>
    <submittedName>
        <fullName evidence="2">Uncharacterized protein</fullName>
    </submittedName>
</protein>
<dbReference type="EMBL" id="JARKIE010000001">
    <property type="protein sequence ID" value="KAJ7710376.1"/>
    <property type="molecule type" value="Genomic_DNA"/>
</dbReference>
<evidence type="ECO:0000256" key="1">
    <source>
        <dbReference type="SAM" id="MobiDB-lite"/>
    </source>
</evidence>
<evidence type="ECO:0000313" key="2">
    <source>
        <dbReference type="EMBL" id="KAJ7710376.1"/>
    </source>
</evidence>
<feature type="region of interest" description="Disordered" evidence="1">
    <location>
        <begin position="318"/>
        <end position="339"/>
    </location>
</feature>
<comment type="caution">
    <text evidence="2">The sequence shown here is derived from an EMBL/GenBank/DDBJ whole genome shotgun (WGS) entry which is preliminary data.</text>
</comment>
<proteinExistence type="predicted"/>
<dbReference type="AlphaFoldDB" id="A0AAD7MCC5"/>
<reference evidence="2" key="1">
    <citation type="submission" date="2023-03" db="EMBL/GenBank/DDBJ databases">
        <title>Massive genome expansion in bonnet fungi (Mycena s.s.) driven by repeated elements and novel gene families across ecological guilds.</title>
        <authorList>
            <consortium name="Lawrence Berkeley National Laboratory"/>
            <person name="Harder C.B."/>
            <person name="Miyauchi S."/>
            <person name="Viragh M."/>
            <person name="Kuo A."/>
            <person name="Thoen E."/>
            <person name="Andreopoulos B."/>
            <person name="Lu D."/>
            <person name="Skrede I."/>
            <person name="Drula E."/>
            <person name="Henrissat B."/>
            <person name="Morin E."/>
            <person name="Kohler A."/>
            <person name="Barry K."/>
            <person name="LaButti K."/>
            <person name="Morin E."/>
            <person name="Salamov A."/>
            <person name="Lipzen A."/>
            <person name="Mereny Z."/>
            <person name="Hegedus B."/>
            <person name="Baldrian P."/>
            <person name="Stursova M."/>
            <person name="Weitz H."/>
            <person name="Taylor A."/>
            <person name="Grigoriev I.V."/>
            <person name="Nagy L.G."/>
            <person name="Martin F."/>
            <person name="Kauserud H."/>
        </authorList>
    </citation>
    <scope>NUCLEOTIDE SEQUENCE</scope>
    <source>
        <strain evidence="2">CBHHK067</strain>
    </source>
</reference>
<name>A0AAD7MCC5_MYCRO</name>
<sequence length="339" mass="37474">MHTELLCGACQEHGIWAWDSELQELVLVIPSVLAMLGDNPMQSEFACHIGFRGKFFCRVCWAKGDPDREDDETDNAANSDVGSVSSASDASSANAKEYGTDRKSPGWSAFIAKALATEKRRHPSDDIPLIVMTQPVPERRSAALPEQASSRPILPLPSRVFLGPLQSTSTSGRFQTSKNGYGQFSQAILYTPARREISSEFAPPTVNRVLQSSSAINHHLSGMDGHILNYQQAAAPTLPAARTVTAARRRRLSSHRRPSLGQPSKIWALAAVCHYPLKCIKKKLRKKSENLRGGSDAYSHNSARRIPPKQDRLWAHRQRQMRAPCPRGDIAGTLARRKY</sequence>
<gene>
    <name evidence="2" type="ORF">B0H17DRAFT_1123529</name>
</gene>
<feature type="region of interest" description="Disordered" evidence="1">
    <location>
        <begin position="66"/>
        <end position="102"/>
    </location>
</feature>
<accession>A0AAD7MCC5</accession>